<evidence type="ECO:0000313" key="2">
    <source>
        <dbReference type="EMBL" id="ABO93734.1"/>
    </source>
</evidence>
<dbReference type="KEGG" id="olu:OSTLU_13667"/>
<sequence>MVGLLGEFTEDVIHRARASESDSDADSDGAASKRALLAKQRTLEEVLRTLGARATRLEDDARRADKEARAARHALEDARRENAARERDVGALEEARDAADGAARAAASERDDVKATLARAERDLARVREERNALRKDLEAKAKAWRDMEEEHRRRERAASDNAASARAESAKKDVELESLRRRCESAEAYANSVNARVTEAEREIDAFNEVVVSSGDGLSRELREQLARAEETRVALENELARVTANAIAQEGELKKLRVMVEHDAPGVAELRARVDAMDVRERDLVSALRYEETKKDEAIREMYRARAAAAKAEAHASRLSAKSSHSQALATVIESLGDSLFD</sequence>
<dbReference type="HOGENOM" id="CLU_807494_0_0_1"/>
<protein>
    <submittedName>
        <fullName evidence="2">Uncharacterized protein</fullName>
    </submittedName>
</protein>
<feature type="compositionally biased region" description="Basic and acidic residues" evidence="1">
    <location>
        <begin position="57"/>
        <end position="99"/>
    </location>
</feature>
<organism evidence="2 3">
    <name type="scientific">Ostreococcus lucimarinus (strain CCE9901)</name>
    <dbReference type="NCBI Taxonomy" id="436017"/>
    <lineage>
        <taxon>Eukaryota</taxon>
        <taxon>Viridiplantae</taxon>
        <taxon>Chlorophyta</taxon>
        <taxon>Mamiellophyceae</taxon>
        <taxon>Mamiellales</taxon>
        <taxon>Bathycoccaceae</taxon>
        <taxon>Ostreococcus</taxon>
    </lineage>
</organism>
<gene>
    <name evidence="2" type="ORF">OSTLU_13667</name>
</gene>
<dbReference type="Proteomes" id="UP000001568">
    <property type="component" value="Chromosome 1"/>
</dbReference>
<keyword evidence="3" id="KW-1185">Reference proteome</keyword>
<dbReference type="OrthoDB" id="10668181at2759"/>
<name>A4RQT4_OSTLU</name>
<dbReference type="Gramene" id="ABO93734">
    <property type="protein sequence ID" value="ABO93734"/>
    <property type="gene ID" value="OSTLU_13667"/>
</dbReference>
<dbReference type="GeneID" id="4999956"/>
<proteinExistence type="predicted"/>
<feature type="region of interest" description="Disordered" evidence="1">
    <location>
        <begin position="143"/>
        <end position="172"/>
    </location>
</feature>
<dbReference type="AlphaFoldDB" id="A4RQT4"/>
<feature type="region of interest" description="Disordered" evidence="1">
    <location>
        <begin position="57"/>
        <end position="112"/>
    </location>
</feature>
<evidence type="ECO:0000256" key="1">
    <source>
        <dbReference type="SAM" id="MobiDB-lite"/>
    </source>
</evidence>
<reference evidence="2 3" key="1">
    <citation type="journal article" date="2007" name="Proc. Natl. Acad. Sci. U.S.A.">
        <title>The tiny eukaryote Ostreococcus provides genomic insights into the paradox of plankton speciation.</title>
        <authorList>
            <person name="Palenik B."/>
            <person name="Grimwood J."/>
            <person name="Aerts A."/>
            <person name="Rouze P."/>
            <person name="Salamov A."/>
            <person name="Putnam N."/>
            <person name="Dupont C."/>
            <person name="Jorgensen R."/>
            <person name="Derelle E."/>
            <person name="Rombauts S."/>
            <person name="Zhou K."/>
            <person name="Otillar R."/>
            <person name="Merchant S.S."/>
            <person name="Podell S."/>
            <person name="Gaasterland T."/>
            <person name="Napoli C."/>
            <person name="Gendler K."/>
            <person name="Manuell A."/>
            <person name="Tai V."/>
            <person name="Vallon O."/>
            <person name="Piganeau G."/>
            <person name="Jancek S."/>
            <person name="Heijde M."/>
            <person name="Jabbari K."/>
            <person name="Bowler C."/>
            <person name="Lohr M."/>
            <person name="Robbens S."/>
            <person name="Werner G."/>
            <person name="Dubchak I."/>
            <person name="Pazour G.J."/>
            <person name="Ren Q."/>
            <person name="Paulsen I."/>
            <person name="Delwiche C."/>
            <person name="Schmutz J."/>
            <person name="Rokhsar D."/>
            <person name="Van de Peer Y."/>
            <person name="Moreau H."/>
            <person name="Grigoriev I.V."/>
        </authorList>
    </citation>
    <scope>NUCLEOTIDE SEQUENCE [LARGE SCALE GENOMIC DNA]</scope>
    <source>
        <strain evidence="2 3">CCE9901</strain>
    </source>
</reference>
<evidence type="ECO:0000313" key="3">
    <source>
        <dbReference type="Proteomes" id="UP000001568"/>
    </source>
</evidence>
<dbReference type="RefSeq" id="XP_001415442.1">
    <property type="nucleotide sequence ID" value="XM_001415405.1"/>
</dbReference>
<dbReference type="EMBL" id="CP000581">
    <property type="protein sequence ID" value="ABO93734.1"/>
    <property type="molecule type" value="Genomic_DNA"/>
</dbReference>
<accession>A4RQT4</accession>
<feature type="compositionally biased region" description="Basic and acidic residues" evidence="1">
    <location>
        <begin position="143"/>
        <end position="159"/>
    </location>
</feature>
<dbReference type="OMA" id="ARVHESQ"/>